<dbReference type="InParanoid" id="A0A165M9C0"/>
<gene>
    <name evidence="2" type="ORF">EXIGLDRAFT_763174</name>
</gene>
<proteinExistence type="predicted"/>
<reference evidence="2 3" key="1">
    <citation type="journal article" date="2016" name="Mol. Biol. Evol.">
        <title>Comparative Genomics of Early-Diverging Mushroom-Forming Fungi Provides Insights into the Origins of Lignocellulose Decay Capabilities.</title>
        <authorList>
            <person name="Nagy L.G."/>
            <person name="Riley R."/>
            <person name="Tritt A."/>
            <person name="Adam C."/>
            <person name="Daum C."/>
            <person name="Floudas D."/>
            <person name="Sun H."/>
            <person name="Yadav J.S."/>
            <person name="Pangilinan J."/>
            <person name="Larsson K.H."/>
            <person name="Matsuura K."/>
            <person name="Barry K."/>
            <person name="Labutti K."/>
            <person name="Kuo R."/>
            <person name="Ohm R.A."/>
            <person name="Bhattacharya S.S."/>
            <person name="Shirouzu T."/>
            <person name="Yoshinaga Y."/>
            <person name="Martin F.M."/>
            <person name="Grigoriev I.V."/>
            <person name="Hibbett D.S."/>
        </authorList>
    </citation>
    <scope>NUCLEOTIDE SEQUENCE [LARGE SCALE GENOMIC DNA]</scope>
    <source>
        <strain evidence="2 3">HHB12029</strain>
    </source>
</reference>
<feature type="transmembrane region" description="Helical" evidence="1">
    <location>
        <begin position="6"/>
        <end position="28"/>
    </location>
</feature>
<dbReference type="EMBL" id="KV425914">
    <property type="protein sequence ID" value="KZV98944.1"/>
    <property type="molecule type" value="Genomic_DNA"/>
</dbReference>
<protein>
    <submittedName>
        <fullName evidence="2">Uncharacterized protein</fullName>
    </submittedName>
</protein>
<feature type="transmembrane region" description="Helical" evidence="1">
    <location>
        <begin position="64"/>
        <end position="82"/>
    </location>
</feature>
<accession>A0A165M9C0</accession>
<sequence>MEGLQALFAAAGMDFQACITLTAVMVVVCCDSDVTQAMRIVAYTAAAILAPLTLLEVYADPRGVAHRAIVLLYHVFVVLSGMQAPN</sequence>
<feature type="transmembrane region" description="Helical" evidence="1">
    <location>
        <begin position="40"/>
        <end position="58"/>
    </location>
</feature>
<evidence type="ECO:0000313" key="2">
    <source>
        <dbReference type="EMBL" id="KZV98944.1"/>
    </source>
</evidence>
<name>A0A165M9C0_EXIGL</name>
<dbReference type="Proteomes" id="UP000077266">
    <property type="component" value="Unassembled WGS sequence"/>
</dbReference>
<keyword evidence="1" id="KW-1133">Transmembrane helix</keyword>
<organism evidence="2 3">
    <name type="scientific">Exidia glandulosa HHB12029</name>
    <dbReference type="NCBI Taxonomy" id="1314781"/>
    <lineage>
        <taxon>Eukaryota</taxon>
        <taxon>Fungi</taxon>
        <taxon>Dikarya</taxon>
        <taxon>Basidiomycota</taxon>
        <taxon>Agaricomycotina</taxon>
        <taxon>Agaricomycetes</taxon>
        <taxon>Auriculariales</taxon>
        <taxon>Exidiaceae</taxon>
        <taxon>Exidia</taxon>
    </lineage>
</organism>
<evidence type="ECO:0000313" key="3">
    <source>
        <dbReference type="Proteomes" id="UP000077266"/>
    </source>
</evidence>
<keyword evidence="3" id="KW-1185">Reference proteome</keyword>
<keyword evidence="1" id="KW-0472">Membrane</keyword>
<dbReference type="AlphaFoldDB" id="A0A165M9C0"/>
<keyword evidence="1" id="KW-0812">Transmembrane</keyword>
<evidence type="ECO:0000256" key="1">
    <source>
        <dbReference type="SAM" id="Phobius"/>
    </source>
</evidence>